<evidence type="ECO:0000313" key="5">
    <source>
        <dbReference type="EMBL" id="QEN03439.1"/>
    </source>
</evidence>
<dbReference type="InterPro" id="IPR020449">
    <property type="entry name" value="Tscrpt_reg_AraC-type_HTH"/>
</dbReference>
<evidence type="ECO:0000259" key="4">
    <source>
        <dbReference type="PROSITE" id="PS01124"/>
    </source>
</evidence>
<protein>
    <submittedName>
        <fullName evidence="5">AraC family transcriptional regulator</fullName>
    </submittedName>
</protein>
<dbReference type="PROSITE" id="PS01124">
    <property type="entry name" value="HTH_ARAC_FAMILY_2"/>
    <property type="match status" value="1"/>
</dbReference>
<reference evidence="5 6" key="2">
    <citation type="submission" date="2019-09" db="EMBL/GenBank/DDBJ databases">
        <title>Complete Genome Sequence and Methylome Analysis of free living Spirochaetas.</title>
        <authorList>
            <person name="Leshcheva N."/>
            <person name="Mikheeva N."/>
        </authorList>
    </citation>
    <scope>NUCLEOTIDE SEQUENCE [LARGE SCALE GENOMIC DNA]</scope>
    <source>
        <strain evidence="5 6">P</strain>
    </source>
</reference>
<dbReference type="GO" id="GO:0043565">
    <property type="term" value="F:sequence-specific DNA binding"/>
    <property type="evidence" value="ECO:0007669"/>
    <property type="project" value="InterPro"/>
</dbReference>
<keyword evidence="3" id="KW-0804">Transcription</keyword>
<dbReference type="SUPFAM" id="SSF51215">
    <property type="entry name" value="Regulatory protein AraC"/>
    <property type="match status" value="1"/>
</dbReference>
<dbReference type="SUPFAM" id="SSF46689">
    <property type="entry name" value="Homeodomain-like"/>
    <property type="match status" value="2"/>
</dbReference>
<organism evidence="5 6">
    <name type="scientific">Thiospirochaeta perfilievii</name>
    <dbReference type="NCBI Taxonomy" id="252967"/>
    <lineage>
        <taxon>Bacteria</taxon>
        <taxon>Pseudomonadati</taxon>
        <taxon>Spirochaetota</taxon>
        <taxon>Spirochaetia</taxon>
        <taxon>Spirochaetales</taxon>
        <taxon>Spirochaetaceae</taxon>
        <taxon>Thiospirochaeta</taxon>
    </lineage>
</organism>
<keyword evidence="1" id="KW-0805">Transcription regulation</keyword>
<dbReference type="EMBL" id="CP035807">
    <property type="protein sequence ID" value="QEN03439.1"/>
    <property type="molecule type" value="Genomic_DNA"/>
</dbReference>
<keyword evidence="2" id="KW-0238">DNA-binding</keyword>
<dbReference type="Proteomes" id="UP000323824">
    <property type="component" value="Chromosome"/>
</dbReference>
<evidence type="ECO:0000313" key="6">
    <source>
        <dbReference type="Proteomes" id="UP000323824"/>
    </source>
</evidence>
<name>A0A5C1Q956_9SPIO</name>
<dbReference type="PANTHER" id="PTHR43280">
    <property type="entry name" value="ARAC-FAMILY TRANSCRIPTIONAL REGULATOR"/>
    <property type="match status" value="1"/>
</dbReference>
<dbReference type="Pfam" id="PF12833">
    <property type="entry name" value="HTH_18"/>
    <property type="match status" value="1"/>
</dbReference>
<dbReference type="Gene3D" id="2.60.120.10">
    <property type="entry name" value="Jelly Rolls"/>
    <property type="match status" value="1"/>
</dbReference>
<dbReference type="RefSeq" id="WP_149566698.1">
    <property type="nucleotide sequence ID" value="NZ_CP035807.1"/>
</dbReference>
<sequence length="276" mass="31732">MNSLAYSTTYTYSKAYQNEINEKFTPHCDNLIKIIITIGEPFVIRINGGETILRKGDVMLISPGVIHSTKNLTSDDTFIVKADLSGLENSSAFNGILDNITPFLTISPDSNPIMYNDLNRKVLQINSEYKFDKTLAQISTYSLLLDIFIHVKNNQNKETLKIYTPEKYNYTKKFAEVCDYINKNCTENLTLDDISKVAGISKFHFSRLFKQFNNITFHKYLNQTRINYAVSLFENEENTITEIALSSGFNSLSTFIRIFKQEKRCTPREYKKAHIS</sequence>
<dbReference type="InterPro" id="IPR009057">
    <property type="entry name" value="Homeodomain-like_sf"/>
</dbReference>
<dbReference type="AlphaFoldDB" id="A0A5C1Q956"/>
<dbReference type="KEGG" id="sper:EW093_01545"/>
<dbReference type="GO" id="GO:0003700">
    <property type="term" value="F:DNA-binding transcription factor activity"/>
    <property type="evidence" value="ECO:0007669"/>
    <property type="project" value="InterPro"/>
</dbReference>
<evidence type="ECO:0000256" key="2">
    <source>
        <dbReference type="ARBA" id="ARBA00023125"/>
    </source>
</evidence>
<accession>A0A5C1Q956</accession>
<dbReference type="InterPro" id="IPR018060">
    <property type="entry name" value="HTH_AraC"/>
</dbReference>
<dbReference type="InterPro" id="IPR037923">
    <property type="entry name" value="HTH-like"/>
</dbReference>
<dbReference type="SMART" id="SM00342">
    <property type="entry name" value="HTH_ARAC"/>
    <property type="match status" value="1"/>
</dbReference>
<evidence type="ECO:0000256" key="1">
    <source>
        <dbReference type="ARBA" id="ARBA00023015"/>
    </source>
</evidence>
<dbReference type="PANTHER" id="PTHR43280:SF28">
    <property type="entry name" value="HTH-TYPE TRANSCRIPTIONAL ACTIVATOR RHAS"/>
    <property type="match status" value="1"/>
</dbReference>
<gene>
    <name evidence="5" type="ORF">EW093_01545</name>
</gene>
<dbReference type="PRINTS" id="PR00032">
    <property type="entry name" value="HTHARAC"/>
</dbReference>
<dbReference type="OrthoDB" id="185320at2"/>
<feature type="domain" description="HTH araC/xylS-type" evidence="4">
    <location>
        <begin position="175"/>
        <end position="273"/>
    </location>
</feature>
<proteinExistence type="predicted"/>
<keyword evidence="6" id="KW-1185">Reference proteome</keyword>
<reference evidence="5 6" key="1">
    <citation type="submission" date="2019-02" db="EMBL/GenBank/DDBJ databases">
        <authorList>
            <person name="Fomenkov A."/>
            <person name="Dubinina G."/>
            <person name="Grabovich M."/>
            <person name="Vincze T."/>
            <person name="Roberts R.J."/>
        </authorList>
    </citation>
    <scope>NUCLEOTIDE SEQUENCE [LARGE SCALE GENOMIC DNA]</scope>
    <source>
        <strain evidence="5 6">P</strain>
    </source>
</reference>
<dbReference type="InterPro" id="IPR014710">
    <property type="entry name" value="RmlC-like_jellyroll"/>
</dbReference>
<dbReference type="Gene3D" id="1.10.10.60">
    <property type="entry name" value="Homeodomain-like"/>
    <property type="match status" value="2"/>
</dbReference>
<evidence type="ECO:0000256" key="3">
    <source>
        <dbReference type="ARBA" id="ARBA00023163"/>
    </source>
</evidence>